<dbReference type="PROSITE" id="PS01228">
    <property type="entry name" value="COF_1"/>
    <property type="match status" value="1"/>
</dbReference>
<dbReference type="InterPro" id="IPR041492">
    <property type="entry name" value="HAD_2"/>
</dbReference>
<name>A0A9D9IHR4_9BACT</name>
<dbReference type="EC" id="3.1.3.18" evidence="4"/>
<dbReference type="SFLD" id="SFLDS00003">
    <property type="entry name" value="Haloacid_Dehalogenase"/>
    <property type="match status" value="1"/>
</dbReference>
<dbReference type="Gene3D" id="1.10.150.240">
    <property type="entry name" value="Putative phosphatase, domain 2"/>
    <property type="match status" value="1"/>
</dbReference>
<evidence type="ECO:0000256" key="4">
    <source>
        <dbReference type="ARBA" id="ARBA00013078"/>
    </source>
</evidence>
<comment type="caution">
    <text evidence="5">The sequence shown here is derived from an EMBL/GenBank/DDBJ whole genome shotgun (WGS) entry which is preliminary data.</text>
</comment>
<evidence type="ECO:0000256" key="3">
    <source>
        <dbReference type="ARBA" id="ARBA00006171"/>
    </source>
</evidence>
<evidence type="ECO:0000313" key="6">
    <source>
        <dbReference type="Proteomes" id="UP000823604"/>
    </source>
</evidence>
<proteinExistence type="inferred from homology"/>
<dbReference type="AlphaFoldDB" id="A0A9D9IHR4"/>
<dbReference type="SFLD" id="SFLDG01129">
    <property type="entry name" value="C1.5:_HAD__Beta-PGM__Phosphata"/>
    <property type="match status" value="1"/>
</dbReference>
<dbReference type="InterPro" id="IPR006439">
    <property type="entry name" value="HAD-SF_hydro_IA"/>
</dbReference>
<dbReference type="PANTHER" id="PTHR43434">
    <property type="entry name" value="PHOSPHOGLYCOLATE PHOSPHATASE"/>
    <property type="match status" value="1"/>
</dbReference>
<sequence>MTADFVIFDLDGTLLNTIGDLAAACNHVMESNGYPTYGLGDYKRFVGSGVRRLVELAVPSCVPAEEVERMRLEFVDYYSSHIDDKTVPFDGIPELLRSLQDAGVGMAVASNKFHDGTCKLVREYFPEISFSAVFGQRPDVPLKPDPSVVREIIEAAGIDRRSPVVLFVGDSGIDMETANAAGAVPVGVTWGFRSVSELKEHGARYLVNNAAELKDLILNYR</sequence>
<dbReference type="GO" id="GO:0006281">
    <property type="term" value="P:DNA repair"/>
    <property type="evidence" value="ECO:0007669"/>
    <property type="project" value="TreeGrafter"/>
</dbReference>
<comment type="similarity">
    <text evidence="3">Belongs to the HAD-like hydrolase superfamily. CbbY/CbbZ/Gph/YieH family.</text>
</comment>
<protein>
    <recommendedName>
        <fullName evidence="4">phosphoglycolate phosphatase</fullName>
        <ecNumber evidence="4">3.1.3.18</ecNumber>
    </recommendedName>
</protein>
<evidence type="ECO:0000256" key="2">
    <source>
        <dbReference type="ARBA" id="ARBA00004818"/>
    </source>
</evidence>
<reference evidence="5" key="2">
    <citation type="journal article" date="2021" name="PeerJ">
        <title>Extensive microbial diversity within the chicken gut microbiome revealed by metagenomics and culture.</title>
        <authorList>
            <person name="Gilroy R."/>
            <person name="Ravi A."/>
            <person name="Getino M."/>
            <person name="Pursley I."/>
            <person name="Horton D.L."/>
            <person name="Alikhan N.F."/>
            <person name="Baker D."/>
            <person name="Gharbi K."/>
            <person name="Hall N."/>
            <person name="Watson M."/>
            <person name="Adriaenssens E.M."/>
            <person name="Foster-Nyarko E."/>
            <person name="Jarju S."/>
            <person name="Secka A."/>
            <person name="Antonio M."/>
            <person name="Oren A."/>
            <person name="Chaudhuri R.R."/>
            <person name="La Ragione R."/>
            <person name="Hildebrand F."/>
            <person name="Pallen M.J."/>
        </authorList>
    </citation>
    <scope>NUCLEOTIDE SEQUENCE</scope>
    <source>
        <strain evidence="5">B1-8020</strain>
    </source>
</reference>
<dbReference type="Gene3D" id="3.40.50.1000">
    <property type="entry name" value="HAD superfamily/HAD-like"/>
    <property type="match status" value="1"/>
</dbReference>
<dbReference type="GO" id="GO:0005829">
    <property type="term" value="C:cytosol"/>
    <property type="evidence" value="ECO:0007669"/>
    <property type="project" value="TreeGrafter"/>
</dbReference>
<dbReference type="GO" id="GO:0008967">
    <property type="term" value="F:phosphoglycolate phosphatase activity"/>
    <property type="evidence" value="ECO:0007669"/>
    <property type="project" value="UniProtKB-EC"/>
</dbReference>
<comment type="catalytic activity">
    <reaction evidence="1">
        <text>2-phosphoglycolate + H2O = glycolate + phosphate</text>
        <dbReference type="Rhea" id="RHEA:14369"/>
        <dbReference type="ChEBI" id="CHEBI:15377"/>
        <dbReference type="ChEBI" id="CHEBI:29805"/>
        <dbReference type="ChEBI" id="CHEBI:43474"/>
        <dbReference type="ChEBI" id="CHEBI:58033"/>
        <dbReference type="EC" id="3.1.3.18"/>
    </reaction>
</comment>
<organism evidence="5 6">
    <name type="scientific">Candidatus Merdivivens pullicola</name>
    <dbReference type="NCBI Taxonomy" id="2840872"/>
    <lineage>
        <taxon>Bacteria</taxon>
        <taxon>Pseudomonadati</taxon>
        <taxon>Bacteroidota</taxon>
        <taxon>Bacteroidia</taxon>
        <taxon>Bacteroidales</taxon>
        <taxon>Muribaculaceae</taxon>
        <taxon>Muribaculaceae incertae sedis</taxon>
        <taxon>Candidatus Merdivivens</taxon>
    </lineage>
</organism>
<dbReference type="PANTHER" id="PTHR43434:SF1">
    <property type="entry name" value="PHOSPHOGLYCOLATE PHOSPHATASE"/>
    <property type="match status" value="1"/>
</dbReference>
<evidence type="ECO:0000313" key="5">
    <source>
        <dbReference type="EMBL" id="MBO8472326.1"/>
    </source>
</evidence>
<evidence type="ECO:0000256" key="1">
    <source>
        <dbReference type="ARBA" id="ARBA00000830"/>
    </source>
</evidence>
<dbReference type="InterPro" id="IPR023198">
    <property type="entry name" value="PGP-like_dom2"/>
</dbReference>
<dbReference type="InterPro" id="IPR050155">
    <property type="entry name" value="HAD-like_hydrolase_sf"/>
</dbReference>
<dbReference type="SUPFAM" id="SSF56784">
    <property type="entry name" value="HAD-like"/>
    <property type="match status" value="1"/>
</dbReference>
<accession>A0A9D9IHR4</accession>
<reference evidence="5" key="1">
    <citation type="submission" date="2020-10" db="EMBL/GenBank/DDBJ databases">
        <authorList>
            <person name="Gilroy R."/>
        </authorList>
    </citation>
    <scope>NUCLEOTIDE SEQUENCE</scope>
    <source>
        <strain evidence="5">B1-8020</strain>
    </source>
</reference>
<dbReference type="Proteomes" id="UP000823604">
    <property type="component" value="Unassembled WGS sequence"/>
</dbReference>
<dbReference type="EMBL" id="JADIMA010000016">
    <property type="protein sequence ID" value="MBO8472326.1"/>
    <property type="molecule type" value="Genomic_DNA"/>
</dbReference>
<keyword evidence="5" id="KW-0378">Hydrolase</keyword>
<dbReference type="InterPro" id="IPR036412">
    <property type="entry name" value="HAD-like_sf"/>
</dbReference>
<gene>
    <name evidence="5" type="ORF">IAB81_01675</name>
</gene>
<comment type="pathway">
    <text evidence="2">Organic acid metabolism; glycolate biosynthesis; glycolate from 2-phosphoglycolate: step 1/1.</text>
</comment>
<dbReference type="Pfam" id="PF13419">
    <property type="entry name" value="HAD_2"/>
    <property type="match status" value="1"/>
</dbReference>
<dbReference type="InterPro" id="IPR023214">
    <property type="entry name" value="HAD_sf"/>
</dbReference>
<dbReference type="NCBIfam" id="TIGR01549">
    <property type="entry name" value="HAD-SF-IA-v1"/>
    <property type="match status" value="1"/>
</dbReference>